<dbReference type="Proteomes" id="UP000595823">
    <property type="component" value="Chromosome"/>
</dbReference>
<gene>
    <name evidence="1" type="ORF">HUG15_20035</name>
</gene>
<name>A0A7T6Z7K9_9BACI</name>
<dbReference type="SUPFAM" id="SSF54427">
    <property type="entry name" value="NTF2-like"/>
    <property type="match status" value="1"/>
</dbReference>
<dbReference type="KEGG" id="scia:HUG15_20035"/>
<reference evidence="1 2" key="1">
    <citation type="submission" date="2020-06" db="EMBL/GenBank/DDBJ databases">
        <title>Genomic analysis of Salicibibacter sp. NKC5-3.</title>
        <authorList>
            <person name="Oh Y.J."/>
        </authorList>
    </citation>
    <scope>NUCLEOTIDE SEQUENCE [LARGE SCALE GENOMIC DNA]</scope>
    <source>
        <strain evidence="1 2">NKC5-3</strain>
    </source>
</reference>
<dbReference type="GO" id="GO:0030638">
    <property type="term" value="P:polyketide metabolic process"/>
    <property type="evidence" value="ECO:0007669"/>
    <property type="project" value="InterPro"/>
</dbReference>
<dbReference type="InterPro" id="IPR009959">
    <property type="entry name" value="Cyclase_SnoaL-like"/>
</dbReference>
<sequence>MIKDARAFFDDGKMEIEIGSIVDSPYISARWEFIGAYTGGMPDAKAEVGEIMSFNGMDILEIENGKIKSYWVSSNGVYLMEQLVAFFSSSFIMCSMQSINDLRTVFEVKNRAHGCLDS</sequence>
<evidence type="ECO:0000313" key="2">
    <source>
        <dbReference type="Proteomes" id="UP000595823"/>
    </source>
</evidence>
<accession>A0A7T6Z7K9</accession>
<dbReference type="InterPro" id="IPR032710">
    <property type="entry name" value="NTF2-like_dom_sf"/>
</dbReference>
<dbReference type="EMBL" id="CP054705">
    <property type="protein sequence ID" value="QQK78421.1"/>
    <property type="molecule type" value="Genomic_DNA"/>
</dbReference>
<organism evidence="1 2">
    <name type="scientific">Salicibibacter cibarius</name>
    <dbReference type="NCBI Taxonomy" id="2743000"/>
    <lineage>
        <taxon>Bacteria</taxon>
        <taxon>Bacillati</taxon>
        <taxon>Bacillota</taxon>
        <taxon>Bacilli</taxon>
        <taxon>Bacillales</taxon>
        <taxon>Bacillaceae</taxon>
        <taxon>Salicibibacter</taxon>
    </lineage>
</organism>
<dbReference type="Gene3D" id="3.10.450.50">
    <property type="match status" value="1"/>
</dbReference>
<dbReference type="Pfam" id="PF07366">
    <property type="entry name" value="SnoaL"/>
    <property type="match status" value="1"/>
</dbReference>
<keyword evidence="2" id="KW-1185">Reference proteome</keyword>
<protein>
    <submittedName>
        <fullName evidence="1">Ester cyclase</fullName>
    </submittedName>
</protein>
<dbReference type="AlphaFoldDB" id="A0A7T6Z7K9"/>
<dbReference type="RefSeq" id="WP_200129073.1">
    <property type="nucleotide sequence ID" value="NZ_CP054705.1"/>
</dbReference>
<proteinExistence type="predicted"/>
<evidence type="ECO:0000313" key="1">
    <source>
        <dbReference type="EMBL" id="QQK78421.1"/>
    </source>
</evidence>